<evidence type="ECO:0000259" key="6">
    <source>
        <dbReference type="PROSITE" id="PS50075"/>
    </source>
</evidence>
<dbReference type="EMBL" id="LHQQ01000448">
    <property type="protein sequence ID" value="KOS36476.1"/>
    <property type="molecule type" value="Genomic_DNA"/>
</dbReference>
<accession>A0A0M8NP40</accession>
<evidence type="ECO:0000313" key="8">
    <source>
        <dbReference type="Proteomes" id="UP000037696"/>
    </source>
</evidence>
<protein>
    <recommendedName>
        <fullName evidence="6">Carrier domain-containing protein</fullName>
    </recommendedName>
</protein>
<evidence type="ECO:0000256" key="4">
    <source>
        <dbReference type="ARBA" id="ARBA00029454"/>
    </source>
</evidence>
<comment type="caution">
    <text evidence="7">The sequence shown here is derived from an EMBL/GenBank/DDBJ whole genome shotgun (WGS) entry which is preliminary data.</text>
</comment>
<name>A0A0M8NP40_9EURO</name>
<dbReference type="CDD" id="cd05918">
    <property type="entry name" value="A_NRPS_SidN3_like"/>
    <property type="match status" value="2"/>
</dbReference>
<dbReference type="Pfam" id="PF00668">
    <property type="entry name" value="Condensation"/>
    <property type="match status" value="3"/>
</dbReference>
<dbReference type="PANTHER" id="PTHR45527">
    <property type="entry name" value="NONRIBOSOMAL PEPTIDE SYNTHETASE"/>
    <property type="match status" value="1"/>
</dbReference>
<dbReference type="GO" id="GO:0044550">
    <property type="term" value="P:secondary metabolite biosynthetic process"/>
    <property type="evidence" value="ECO:0007669"/>
    <property type="project" value="TreeGrafter"/>
</dbReference>
<dbReference type="FunFam" id="3.30.559.30:FF:000005">
    <property type="entry name" value="Nonribosomal peptide synthase Pes1"/>
    <property type="match status" value="1"/>
</dbReference>
<dbReference type="GO" id="GO:0043041">
    <property type="term" value="P:amino acid activation for nonribosomal peptide biosynthetic process"/>
    <property type="evidence" value="ECO:0007669"/>
    <property type="project" value="TreeGrafter"/>
</dbReference>
<dbReference type="STRING" id="229535.A0A0M8NP40"/>
<keyword evidence="3" id="KW-0436">Ligase</keyword>
<dbReference type="Gene3D" id="1.10.1200.10">
    <property type="entry name" value="ACP-like"/>
    <property type="match status" value="2"/>
</dbReference>
<evidence type="ECO:0000256" key="3">
    <source>
        <dbReference type="ARBA" id="ARBA00022598"/>
    </source>
</evidence>
<dbReference type="GO" id="GO:0031177">
    <property type="term" value="F:phosphopantetheine binding"/>
    <property type="evidence" value="ECO:0007669"/>
    <property type="project" value="TreeGrafter"/>
</dbReference>
<dbReference type="Pfam" id="PF00501">
    <property type="entry name" value="AMP-binding"/>
    <property type="match status" value="2"/>
</dbReference>
<feature type="domain" description="Carrier" evidence="6">
    <location>
        <begin position="2258"/>
        <end position="2334"/>
    </location>
</feature>
<organism evidence="7 8">
    <name type="scientific">Penicillium nordicum</name>
    <dbReference type="NCBI Taxonomy" id="229535"/>
    <lineage>
        <taxon>Eukaryota</taxon>
        <taxon>Fungi</taxon>
        <taxon>Dikarya</taxon>
        <taxon>Ascomycota</taxon>
        <taxon>Pezizomycotina</taxon>
        <taxon>Eurotiomycetes</taxon>
        <taxon>Eurotiomycetidae</taxon>
        <taxon>Eurotiales</taxon>
        <taxon>Aspergillaceae</taxon>
        <taxon>Penicillium</taxon>
    </lineage>
</organism>
<keyword evidence="2" id="KW-0597">Phosphoprotein</keyword>
<dbReference type="SUPFAM" id="SSF56801">
    <property type="entry name" value="Acetyl-CoA synthetase-like"/>
    <property type="match status" value="2"/>
</dbReference>
<dbReference type="PROSITE" id="PS00455">
    <property type="entry name" value="AMP_BINDING"/>
    <property type="match status" value="1"/>
</dbReference>
<dbReference type="GO" id="GO:0016874">
    <property type="term" value="F:ligase activity"/>
    <property type="evidence" value="ECO:0007669"/>
    <property type="project" value="UniProtKB-KW"/>
</dbReference>
<dbReference type="InterPro" id="IPR001242">
    <property type="entry name" value="Condensation_dom"/>
</dbReference>
<dbReference type="Gene3D" id="3.40.50.12780">
    <property type="entry name" value="N-terminal domain of ligase-like"/>
    <property type="match status" value="2"/>
</dbReference>
<dbReference type="FunFam" id="3.40.50.12780:FF:000014">
    <property type="entry name" value="Nonribosomal peptide synthetase 1"/>
    <property type="match status" value="1"/>
</dbReference>
<dbReference type="Pfam" id="PF00550">
    <property type="entry name" value="PP-binding"/>
    <property type="match status" value="2"/>
</dbReference>
<dbReference type="InterPro" id="IPR045851">
    <property type="entry name" value="AMP-bd_C_sf"/>
</dbReference>
<dbReference type="InterPro" id="IPR023213">
    <property type="entry name" value="CAT-like_dom_sf"/>
</dbReference>
<feature type="domain" description="Carrier" evidence="6">
    <location>
        <begin position="788"/>
        <end position="861"/>
    </location>
</feature>
<reference evidence="7 8" key="1">
    <citation type="submission" date="2015-08" db="EMBL/GenBank/DDBJ databases">
        <title>Genome sequencing of Penicillium nordicum.</title>
        <authorList>
            <person name="Nguyen H.D."/>
            <person name="Seifert K.A."/>
        </authorList>
    </citation>
    <scope>NUCLEOTIDE SEQUENCE [LARGE SCALE GENOMIC DNA]</scope>
    <source>
        <strain evidence="7 8">DAOMC 185683</strain>
    </source>
</reference>
<dbReference type="SUPFAM" id="SSF47336">
    <property type="entry name" value="ACP-like"/>
    <property type="match status" value="2"/>
</dbReference>
<dbReference type="PANTHER" id="PTHR45527:SF16">
    <property type="entry name" value="NONRIBOSOMAL PEPTIDE SYNTHASE ATNA-RELATED"/>
    <property type="match status" value="1"/>
</dbReference>
<evidence type="ECO:0000256" key="2">
    <source>
        <dbReference type="ARBA" id="ARBA00022553"/>
    </source>
</evidence>
<feature type="region of interest" description="Disordered" evidence="5">
    <location>
        <begin position="139"/>
        <end position="164"/>
    </location>
</feature>
<dbReference type="FunFam" id="3.30.300.30:FF:000015">
    <property type="entry name" value="Nonribosomal peptide synthase SidD"/>
    <property type="match status" value="2"/>
</dbReference>
<evidence type="ECO:0000313" key="7">
    <source>
        <dbReference type="EMBL" id="KOS36476.1"/>
    </source>
</evidence>
<keyword evidence="8" id="KW-1185">Reference proteome</keyword>
<sequence length="2800" mass="308632">MSLSDPCFFPVLADVVEENQPNGHAEVSLDNTQLEVGLRGKKAVELLPIFKAAWSLVLHNFCEATLVRFGVNFTAQHLKDSSATKVADVYQERSCYEVSVTPETTLQDLANGVGARSMSMLSQSDQTFNTGLSITNLRPRDSLGITRPPKHPEGDTTEVPISNVDARNPDHAVELQIEIHSDTAALTLRYDTAVLVEKQARDVASAVEQAVTCLLRDHAQTVGETSLVSPRNHDDISRWTSADISESSQMIHEIIREHSAATPEAIAVASWDGELTYHCLDMMSDLVAAHLAGLGVGAGVLVPVCFEKSKWFVVAALAVLKAGGCYVPLEPSHPVSRLHIIVHEMEAGLLLGSSQTVELFTSVVNRVMVLSDSTVADLPGPENTFISPAPRRAPAYILYTSGSTGSPKGCMMDHGALASVADSQGAALRIQSHSRVFQFASYSFGMALIEVFFTLAKGATVCIPSESERTGDIVGAYNRMQVTWAIVTPSLIKTIKPKDVPSLQTLVVAGEPLPRNLMQDWAPRVQLVQAYGLTEWAGICSVTRPLSSSASPANIGFPPNGRFWLVDPNDPEQLVPVGAVGEMLLEGPCLANGYFKQHEQTTRRFIPPPSWRKTFVSPLGSNHLYLTGDLMRYRPDGGCSYIGRTGTQVKIRGQRVELGEVEYHVAQQFGTNAKTVIAETLVAKGDDRPSLVAFILLVSAGDSQPVGAPFLGPKSDSFRISVQAASTLLSTILPRYMLPDFYVPLTQIPLTVSRKTSRKQLRELGSERTREEFNEYLIIQQKCRLPSTPAERVLHGIFAVALNRDSSTIGIDDSFFQLGGDSIVAMRAIVLCRKQQFPVTIQDIFRYRTVAELAKSLPINAAGKKPEALEAFDLSSVQQAFLQANPHKYNDESRKLLLRLKAQVDVDTVRYAVSDLSKRHSILRTKFERGDSGKWRQCTQEHSSATSGFRADLISDITEIPHIFAEMQATLDIEKGRVFTAALTECDSGERHLMLVAHYIVIDKESWAILCNDLDTALEGRLGTEEPPFPFRNWCQSQRGKTTAMEFTSLAPEQHDDTYSQNSISQTTLELDGQLSEILVGKVNFAFSTQPIDIFHAALRHSYMKLLAGATSPTFFLEVSDRGSPDADTSNTVGWVSTIIPVQFTLNDESDVVELIQRAKDARKSSGRAFPGDGDAAAPMSVLLRFDAGDPLAQWLGQAVEQDNSIDKDMVPDAFPPLAMLDVIISFAQGQLKFIFRYHEEAIPSTRVELWMTQFELSLRDAGAELSDLKSGFTPGDLELPSISYNNLHEVLSCSPIQQGILLSQGRDPTIYTVKSVWKAPFVESFESEMVVNRFRDAWRQVLDRHAVLRTILVESHANKGAYDQVVLKAAVPNVDVIRLPQDDALAAIREHGQIQFKTEEPQHKLILCNTGATVYLGLIISHALIDAQSISIIMRDFSIAYDGKLPEGQGPYYGKYVSFLQDQDIGRSIDYWTEYLQGAIPCILPSLDYQSPDVKQHRELKTFDFEIDNMGGLQQFCSQQNITISNLFQLAWGLTLRCFSETDDVSFGYLAAGRDIDLDGMEDAVGPYINMLICRMVLGKDKTLREELQSIMHDFSESSVHQHAPLGQILSSLELSGPLFNTIISLRRPSSQMTANTSPLQLENVWELDPTEYNLAANVHVSSTSMDVSMSYWTTACSDEQAENFASTLQKAMSTIIEHTDSTPSQLDLFSEANHVQVQKLNANAPLRVEQCAHHLIEQQSQVQPQAPAVCAWDGNFMYWELDSLASQWAAHLAHNGAGPERFIPIHFEKSKWAVVATLAVIKAGAAFVLLDPSHPLDRLCAICQEVQATMVISSEALFDVSKQLAPSVTMIGDSISSPSIIFEPSVPSVLPSNALYAVFTSGSTGKPKGVTLEHATFCTSTKAHGAVFSLSNSSRVLTFSSFSFDVSVAEILTTLCFGGCICVPSEDERLNDLSGAINRLGVNTALLTASVLRLMDPEQVPNMRTMAFTGEPLSEGDLDKWAEHSTMINAYGPAECCIYCIIQPRIGRHSDPRNIGYPAQVLPWIVDRNDHDRLVPVGSVGELVIEGPLVGRGYLNNPEKTAEVFIQQPRWRSRFPASVQRGFYKTGDLVRYGPDGTMRFAGRKGTEVKINGQRLELAEVEHYLRQYVGRSIDVLVDVVHFSQPSGHPTLTAFFKQHQTQGAGVNVLMANLPSMIPSLKSRLRSSLPQYMVPTAYIALEDFPVGKTNKTDRAKLREMAVKMRQHDMAVGNSEAKRPPRNEGERTIQTLVAKVLNLSLDSVGLEDNFFMLGGDSSYAIKLVSAARAGCLHLSVKDIMLQPRLAGLVAPENCPEPAVANSSDYFSDSFTAVPSTKPSCGLLGIFDAEKFISETIAPKTGSAADNILDVLPTTDFQADIIRTWPFTYFLVSMHGPLDKARLRAACQTVIERHEIYRTVFVSHRSDILQVILKQVEVPFFEVPCDNKEGLSDSCERACATDSEQGLPMGDLHTQFNLFYQEDPNYHILAIRLSHAQYDGYCMPLLYKDLAAIYEGSELEPVTNFSTYVHHLHEKGTAKAVDFWKETLKGSPTPTSLEHLSLGATHQAQETLIELSREIPLPSPPSTITVASLMKASAALLLMRLTNEMDLVFGQVVSGRNMAVEGVENILGVCANIVPIRVQSQSKWTVIDLLQHLQAQHIDALDYENLGLQEIQKSCTQWPEGTRLGCLIQHQNLDLKPEFSLSEAQCTTRVFGGAFKRDYLHICTLPRGKRMVVQVFAPSGLLNEAHCQRVLDQLCDTAFWLAAHPHHLLAECGNTLILN</sequence>
<dbReference type="GO" id="GO:0005737">
    <property type="term" value="C:cytoplasm"/>
    <property type="evidence" value="ECO:0007669"/>
    <property type="project" value="TreeGrafter"/>
</dbReference>
<dbReference type="InterPro" id="IPR010071">
    <property type="entry name" value="AA_adenyl_dom"/>
</dbReference>
<dbReference type="Proteomes" id="UP000037696">
    <property type="component" value="Unassembled WGS sequence"/>
</dbReference>
<dbReference type="PROSITE" id="PS50075">
    <property type="entry name" value="CARRIER"/>
    <property type="match status" value="2"/>
</dbReference>
<evidence type="ECO:0000256" key="5">
    <source>
        <dbReference type="SAM" id="MobiDB-lite"/>
    </source>
</evidence>
<dbReference type="Gene3D" id="3.30.559.30">
    <property type="entry name" value="Nonribosomal peptide synthetase, condensation domain"/>
    <property type="match status" value="4"/>
</dbReference>
<proteinExistence type="inferred from homology"/>
<dbReference type="NCBIfam" id="TIGR01733">
    <property type="entry name" value="AA-adenyl-dom"/>
    <property type="match status" value="2"/>
</dbReference>
<dbReference type="SUPFAM" id="SSF52777">
    <property type="entry name" value="CoA-dependent acyltransferases"/>
    <property type="match status" value="7"/>
</dbReference>
<dbReference type="InterPro" id="IPR020845">
    <property type="entry name" value="AMP-binding_CS"/>
</dbReference>
<dbReference type="Gene3D" id="3.30.559.10">
    <property type="entry name" value="Chloramphenicol acetyltransferase-like domain"/>
    <property type="match status" value="3"/>
</dbReference>
<dbReference type="Gene3D" id="3.30.300.30">
    <property type="match status" value="2"/>
</dbReference>
<dbReference type="InterPro" id="IPR000873">
    <property type="entry name" value="AMP-dep_synth/lig_dom"/>
</dbReference>
<dbReference type="InterPro" id="IPR009081">
    <property type="entry name" value="PP-bd_ACP"/>
</dbReference>
<dbReference type="InterPro" id="IPR036736">
    <property type="entry name" value="ACP-like_sf"/>
</dbReference>
<gene>
    <name evidence="7" type="ORF">ACN38_g12779</name>
</gene>
<dbReference type="InterPro" id="IPR042099">
    <property type="entry name" value="ANL_N_sf"/>
</dbReference>
<comment type="similarity">
    <text evidence="4">Belongs to the NRP synthetase family.</text>
</comment>
<evidence type="ECO:0000256" key="1">
    <source>
        <dbReference type="ARBA" id="ARBA00022450"/>
    </source>
</evidence>
<dbReference type="OrthoDB" id="416786at2759"/>
<dbReference type="CDD" id="cd19542">
    <property type="entry name" value="CT_NRPS-like"/>
    <property type="match status" value="2"/>
</dbReference>
<keyword evidence="1" id="KW-0596">Phosphopantetheine</keyword>